<protein>
    <submittedName>
        <fullName evidence="8">3-deoxy-D-manno-octulosonate 8-phosphate phosphatase (KDO 8-P phosphatase)</fullName>
    </submittedName>
</protein>
<dbReference type="SFLD" id="SFLDS00003">
    <property type="entry name" value="Haloacid_Dehalogenase"/>
    <property type="match status" value="1"/>
</dbReference>
<dbReference type="AlphaFoldDB" id="A0A1M4T6P1"/>
<dbReference type="OrthoDB" id="9805604at2"/>
<reference evidence="8 9" key="1">
    <citation type="submission" date="2016-11" db="EMBL/GenBank/DDBJ databases">
        <authorList>
            <person name="Jaros S."/>
            <person name="Januszkiewicz K."/>
            <person name="Wedrychowicz H."/>
        </authorList>
    </citation>
    <scope>NUCLEOTIDE SEQUENCE [LARGE SCALE GENOMIC DNA]</scope>
    <source>
        <strain evidence="8 9">DSM 25661</strain>
    </source>
</reference>
<gene>
    <name evidence="8" type="ORF">SAMN05444278_101521</name>
</gene>
<name>A0A1M4T6P1_9FLAO</name>
<dbReference type="Pfam" id="PF08282">
    <property type="entry name" value="Hydrolase_3"/>
    <property type="match status" value="1"/>
</dbReference>
<dbReference type="SFLD" id="SFLDG01138">
    <property type="entry name" value="C1.6.2:_Deoxy-d-mannose-octulo"/>
    <property type="match status" value="1"/>
</dbReference>
<evidence type="ECO:0000256" key="7">
    <source>
        <dbReference type="PIRSR" id="PIRSR006118-2"/>
    </source>
</evidence>
<sequence>MEKNYKELLNDITTFVFDIDGVLTNGSLQVTSEGFLLRSMNVKDGYALKQALKKGYEILIISGGTNEGVRTRLKDLGITNIHLGINDKVECLEEFLDIYEIKAEQVAYMGDDIPDLYPMKLVGLPCCPQDAVPEVKAVAKYISHHHGGETCVRDLIEQVMKAQDQWEV</sequence>
<keyword evidence="9" id="KW-1185">Reference proteome</keyword>
<evidence type="ECO:0000256" key="6">
    <source>
        <dbReference type="ARBA" id="ARBA00022842"/>
    </source>
</evidence>
<evidence type="ECO:0000256" key="3">
    <source>
        <dbReference type="ARBA" id="ARBA00011881"/>
    </source>
</evidence>
<evidence type="ECO:0000313" key="9">
    <source>
        <dbReference type="Proteomes" id="UP000184462"/>
    </source>
</evidence>
<dbReference type="PANTHER" id="PTHR21485">
    <property type="entry name" value="HAD SUPERFAMILY MEMBERS CMAS AND KDSC"/>
    <property type="match status" value="1"/>
</dbReference>
<dbReference type="PIRSF" id="PIRSF006118">
    <property type="entry name" value="KDO8-P_Ptase"/>
    <property type="match status" value="1"/>
</dbReference>
<dbReference type="NCBIfam" id="TIGR01670">
    <property type="entry name" value="KdsC-phosphatas"/>
    <property type="match status" value="1"/>
</dbReference>
<proteinExistence type="inferred from homology"/>
<accession>A0A1M4T6P1</accession>
<dbReference type="Proteomes" id="UP000184462">
    <property type="component" value="Unassembled WGS sequence"/>
</dbReference>
<comment type="subunit">
    <text evidence="3">Homotetramer.</text>
</comment>
<evidence type="ECO:0000256" key="1">
    <source>
        <dbReference type="ARBA" id="ARBA00001946"/>
    </source>
</evidence>
<dbReference type="EMBL" id="FQTW01000001">
    <property type="protein sequence ID" value="SHE40183.1"/>
    <property type="molecule type" value="Genomic_DNA"/>
</dbReference>
<evidence type="ECO:0000256" key="4">
    <source>
        <dbReference type="ARBA" id="ARBA00022723"/>
    </source>
</evidence>
<dbReference type="PANTHER" id="PTHR21485:SF3">
    <property type="entry name" value="N-ACYLNEURAMINATE CYTIDYLYLTRANSFERASE"/>
    <property type="match status" value="1"/>
</dbReference>
<dbReference type="InterPro" id="IPR010023">
    <property type="entry name" value="KdsC_fam"/>
</dbReference>
<keyword evidence="6 7" id="KW-0460">Magnesium</keyword>
<evidence type="ECO:0000256" key="5">
    <source>
        <dbReference type="ARBA" id="ARBA00022801"/>
    </source>
</evidence>
<dbReference type="InterPro" id="IPR023214">
    <property type="entry name" value="HAD_sf"/>
</dbReference>
<dbReference type="InterPro" id="IPR050793">
    <property type="entry name" value="CMP-NeuNAc_synthase"/>
</dbReference>
<evidence type="ECO:0000256" key="2">
    <source>
        <dbReference type="ARBA" id="ARBA00005893"/>
    </source>
</evidence>
<keyword evidence="5" id="KW-0378">Hydrolase</keyword>
<dbReference type="STRING" id="1155689.SAMN05444278_101521"/>
<dbReference type="SUPFAM" id="SSF56784">
    <property type="entry name" value="HAD-like"/>
    <property type="match status" value="1"/>
</dbReference>
<comment type="cofactor">
    <cofactor evidence="1 7">
        <name>Mg(2+)</name>
        <dbReference type="ChEBI" id="CHEBI:18420"/>
    </cofactor>
</comment>
<organism evidence="8 9">
    <name type="scientific">Psychroflexus salarius</name>
    <dbReference type="NCBI Taxonomy" id="1155689"/>
    <lineage>
        <taxon>Bacteria</taxon>
        <taxon>Pseudomonadati</taxon>
        <taxon>Bacteroidota</taxon>
        <taxon>Flavobacteriia</taxon>
        <taxon>Flavobacteriales</taxon>
        <taxon>Flavobacteriaceae</taxon>
        <taxon>Psychroflexus</taxon>
    </lineage>
</organism>
<evidence type="ECO:0000313" key="8">
    <source>
        <dbReference type="EMBL" id="SHE40183.1"/>
    </source>
</evidence>
<keyword evidence="4 7" id="KW-0479">Metal-binding</keyword>
<comment type="similarity">
    <text evidence="2">Belongs to the KdsC family.</text>
</comment>
<dbReference type="SFLD" id="SFLDG01136">
    <property type="entry name" value="C1.6:_Phosphoserine_Phosphatas"/>
    <property type="match status" value="1"/>
</dbReference>
<dbReference type="GO" id="GO:0046872">
    <property type="term" value="F:metal ion binding"/>
    <property type="evidence" value="ECO:0007669"/>
    <property type="project" value="UniProtKB-KW"/>
</dbReference>
<feature type="binding site" evidence="7">
    <location>
        <position position="111"/>
    </location>
    <ligand>
        <name>Mg(2+)</name>
        <dbReference type="ChEBI" id="CHEBI:18420"/>
    </ligand>
</feature>
<dbReference type="RefSeq" id="WP_073191615.1">
    <property type="nucleotide sequence ID" value="NZ_FQTW01000001.1"/>
</dbReference>
<dbReference type="InterPro" id="IPR036412">
    <property type="entry name" value="HAD-like_sf"/>
</dbReference>
<feature type="binding site" evidence="7">
    <location>
        <position position="18"/>
    </location>
    <ligand>
        <name>Mg(2+)</name>
        <dbReference type="ChEBI" id="CHEBI:18420"/>
    </ligand>
</feature>
<feature type="binding site" evidence="7">
    <location>
        <position position="20"/>
    </location>
    <ligand>
        <name>substrate</name>
    </ligand>
</feature>
<dbReference type="GO" id="GO:0008781">
    <property type="term" value="F:N-acylneuraminate cytidylyltransferase activity"/>
    <property type="evidence" value="ECO:0007669"/>
    <property type="project" value="TreeGrafter"/>
</dbReference>
<dbReference type="FunFam" id="3.40.50.1000:FF:000029">
    <property type="entry name" value="3-deoxy-D-manno-octulosonate 8-phosphate phosphatase KdsC"/>
    <property type="match status" value="1"/>
</dbReference>
<dbReference type="Gene3D" id="3.40.50.1000">
    <property type="entry name" value="HAD superfamily/HAD-like"/>
    <property type="match status" value="1"/>
</dbReference>
<dbReference type="CDD" id="cd01630">
    <property type="entry name" value="HAD_KDO-like"/>
    <property type="match status" value="1"/>
</dbReference>
<dbReference type="GO" id="GO:0016788">
    <property type="term" value="F:hydrolase activity, acting on ester bonds"/>
    <property type="evidence" value="ECO:0007669"/>
    <property type="project" value="InterPro"/>
</dbReference>